<gene>
    <name evidence="1" type="ORF">S12H4_37734</name>
</gene>
<reference evidence="1" key="1">
    <citation type="journal article" date="2014" name="Front. Microbiol.">
        <title>High frequency of phylogenetically diverse reductive dehalogenase-homologous genes in deep subseafloor sedimentary metagenomes.</title>
        <authorList>
            <person name="Kawai M."/>
            <person name="Futagami T."/>
            <person name="Toyoda A."/>
            <person name="Takaki Y."/>
            <person name="Nishi S."/>
            <person name="Hori S."/>
            <person name="Arai W."/>
            <person name="Tsubouchi T."/>
            <person name="Morono Y."/>
            <person name="Uchiyama I."/>
            <person name="Ito T."/>
            <person name="Fujiyama A."/>
            <person name="Inagaki F."/>
            <person name="Takami H."/>
        </authorList>
    </citation>
    <scope>NUCLEOTIDE SEQUENCE</scope>
    <source>
        <strain evidence="1">Expedition CK06-06</strain>
    </source>
</reference>
<name>X1TL01_9ZZZZ</name>
<evidence type="ECO:0000313" key="1">
    <source>
        <dbReference type="EMBL" id="GAI88260.1"/>
    </source>
</evidence>
<dbReference type="AlphaFoldDB" id="X1TL01"/>
<accession>X1TL01</accession>
<protein>
    <submittedName>
        <fullName evidence="1">Uncharacterized protein</fullName>
    </submittedName>
</protein>
<sequence>QELEDIDNLVAVGRFGNRSSAIKWLVTEGIKASRSYLDKVAEARHQIERLKKEVAA</sequence>
<organism evidence="1">
    <name type="scientific">marine sediment metagenome</name>
    <dbReference type="NCBI Taxonomy" id="412755"/>
    <lineage>
        <taxon>unclassified sequences</taxon>
        <taxon>metagenomes</taxon>
        <taxon>ecological metagenomes</taxon>
    </lineage>
</organism>
<comment type="caution">
    <text evidence="1">The sequence shown here is derived from an EMBL/GenBank/DDBJ whole genome shotgun (WGS) entry which is preliminary data.</text>
</comment>
<proteinExistence type="predicted"/>
<feature type="non-terminal residue" evidence="1">
    <location>
        <position position="1"/>
    </location>
</feature>
<dbReference type="EMBL" id="BARW01022646">
    <property type="protein sequence ID" value="GAI88260.1"/>
    <property type="molecule type" value="Genomic_DNA"/>
</dbReference>